<evidence type="ECO:0000256" key="7">
    <source>
        <dbReference type="ARBA" id="ARBA00023211"/>
    </source>
</evidence>
<dbReference type="PANTHER" id="PTHR43226:SF4">
    <property type="entry name" value="XAA-PRO AMINOPEPTIDASE 3"/>
    <property type="match status" value="1"/>
</dbReference>
<evidence type="ECO:0000256" key="1">
    <source>
        <dbReference type="ARBA" id="ARBA00001424"/>
    </source>
</evidence>
<comment type="similarity">
    <text evidence="3">Belongs to the peptidase M24B family.</text>
</comment>
<evidence type="ECO:0000256" key="3">
    <source>
        <dbReference type="ARBA" id="ARBA00008766"/>
    </source>
</evidence>
<dbReference type="EMBL" id="BMWX01000011">
    <property type="protein sequence ID" value="GGZ41500.1"/>
    <property type="molecule type" value="Genomic_DNA"/>
</dbReference>
<dbReference type="InterPro" id="IPR029149">
    <property type="entry name" value="Creatin/AminoP/Spt16_N"/>
</dbReference>
<evidence type="ECO:0000256" key="2">
    <source>
        <dbReference type="ARBA" id="ARBA00001936"/>
    </source>
</evidence>
<dbReference type="InterPro" id="IPR007865">
    <property type="entry name" value="Aminopep_P_N"/>
</dbReference>
<keyword evidence="10" id="KW-1185">Reference proteome</keyword>
<dbReference type="GO" id="GO:0070006">
    <property type="term" value="F:metalloaminopeptidase activity"/>
    <property type="evidence" value="ECO:0007669"/>
    <property type="project" value="InterPro"/>
</dbReference>
<name>A0A918UY53_9BACT</name>
<sequence length="460" mass="50874">MFDIEIYKARRAKLRATVGSGKILLLGNDEASINFAHNWYPYRQDSTFLYYFGLSIPGLIGVLDCDGDQDYLFGNDYQIDDIVWTGPQPTLRELGEKVGVESTFPLAKVSAQLNAKVHILPPYRGEHTLKLREILSKSVEEVSSMASIPLIKAIAAQRNIKAPEELVEMNKAVTTTSAIHLAVMKAARPGMKEYELVAVARRIAAENNVSLSFPPIATINGQTLHNHYYGNTIEAGDIVLFDCGAESPEFYAGDMTRTFPVSATFDSRQRELYEIVFRAHRAAVDSLHAGVKFIDVHLIAAKTLVSGLKEVGLMKGDAEEAVNAGAHTMFFQCGLGHMMGLDVHDMENLGEQYVGYTPELQKSTVFGLKSLRLGKELEENNVITVEPGIYIIPELIDLNKADGKFKDFINYDKLETYRDFGGIRVEEDFVINADGSTLLGNSVAIAPEEVEKVRSQALKS</sequence>
<dbReference type="EC" id="3.4.11.9" evidence="4"/>
<keyword evidence="9" id="KW-0645">Protease</keyword>
<protein>
    <recommendedName>
        <fullName evidence="4">Xaa-Pro aminopeptidase</fullName>
        <ecNumber evidence="4">3.4.11.9</ecNumber>
    </recommendedName>
</protein>
<dbReference type="PANTHER" id="PTHR43226">
    <property type="entry name" value="XAA-PRO AMINOPEPTIDASE 3"/>
    <property type="match status" value="1"/>
</dbReference>
<dbReference type="RefSeq" id="WP_018473780.1">
    <property type="nucleotide sequence ID" value="NZ_BMWX01000011.1"/>
</dbReference>
<dbReference type="Gene3D" id="3.40.350.10">
    <property type="entry name" value="Creatinase/prolidase N-terminal domain"/>
    <property type="match status" value="1"/>
</dbReference>
<dbReference type="InterPro" id="IPR000994">
    <property type="entry name" value="Pept_M24"/>
</dbReference>
<keyword evidence="9" id="KW-0031">Aminopeptidase</keyword>
<dbReference type="InterPro" id="IPR036005">
    <property type="entry name" value="Creatinase/aminopeptidase-like"/>
</dbReference>
<comment type="catalytic activity">
    <reaction evidence="1">
        <text>Release of any N-terminal amino acid, including proline, that is linked to proline, even from a dipeptide or tripeptide.</text>
        <dbReference type="EC" id="3.4.11.9"/>
    </reaction>
</comment>
<organism evidence="9 10">
    <name type="scientific">Echinicola pacifica</name>
    <dbReference type="NCBI Taxonomy" id="346377"/>
    <lineage>
        <taxon>Bacteria</taxon>
        <taxon>Pseudomonadati</taxon>
        <taxon>Bacteroidota</taxon>
        <taxon>Cytophagia</taxon>
        <taxon>Cytophagales</taxon>
        <taxon>Cyclobacteriaceae</taxon>
        <taxon>Echinicola</taxon>
    </lineage>
</organism>
<accession>A0A918UY53</accession>
<keyword evidence="5" id="KW-0479">Metal-binding</keyword>
<dbReference type="AlphaFoldDB" id="A0A918UY53"/>
<evidence type="ECO:0000256" key="4">
    <source>
        <dbReference type="ARBA" id="ARBA00012574"/>
    </source>
</evidence>
<proteinExistence type="inferred from homology"/>
<evidence type="ECO:0000256" key="6">
    <source>
        <dbReference type="ARBA" id="ARBA00022801"/>
    </source>
</evidence>
<dbReference type="Proteomes" id="UP000619457">
    <property type="component" value="Unassembled WGS sequence"/>
</dbReference>
<dbReference type="GO" id="GO:0006508">
    <property type="term" value="P:proteolysis"/>
    <property type="evidence" value="ECO:0007669"/>
    <property type="project" value="TreeGrafter"/>
</dbReference>
<keyword evidence="6" id="KW-0378">Hydrolase</keyword>
<keyword evidence="7" id="KW-0464">Manganese</keyword>
<dbReference type="SUPFAM" id="SSF53092">
    <property type="entry name" value="Creatinase/prolidase N-terminal domain"/>
    <property type="match status" value="1"/>
</dbReference>
<comment type="caution">
    <text evidence="9">The sequence shown here is derived from an EMBL/GenBank/DDBJ whole genome shotgun (WGS) entry which is preliminary data.</text>
</comment>
<dbReference type="Pfam" id="PF05195">
    <property type="entry name" value="AMP_N"/>
    <property type="match status" value="1"/>
</dbReference>
<dbReference type="SMART" id="SM01011">
    <property type="entry name" value="AMP_N"/>
    <property type="match status" value="1"/>
</dbReference>
<gene>
    <name evidence="9" type="ORF">GCM10007049_38510</name>
</gene>
<dbReference type="InterPro" id="IPR052433">
    <property type="entry name" value="X-Pro_dipept-like"/>
</dbReference>
<evidence type="ECO:0000313" key="9">
    <source>
        <dbReference type="EMBL" id="GGZ41500.1"/>
    </source>
</evidence>
<reference evidence="9" key="1">
    <citation type="journal article" date="2014" name="Int. J. Syst. Evol. Microbiol.">
        <title>Complete genome sequence of Corynebacterium casei LMG S-19264T (=DSM 44701T), isolated from a smear-ripened cheese.</title>
        <authorList>
            <consortium name="US DOE Joint Genome Institute (JGI-PGF)"/>
            <person name="Walter F."/>
            <person name="Albersmeier A."/>
            <person name="Kalinowski J."/>
            <person name="Ruckert C."/>
        </authorList>
    </citation>
    <scope>NUCLEOTIDE SEQUENCE</scope>
    <source>
        <strain evidence="9">KCTC 12368</strain>
    </source>
</reference>
<reference evidence="9" key="2">
    <citation type="submission" date="2020-09" db="EMBL/GenBank/DDBJ databases">
        <authorList>
            <person name="Sun Q."/>
            <person name="Kim S."/>
        </authorList>
    </citation>
    <scope>NUCLEOTIDE SEQUENCE</scope>
    <source>
        <strain evidence="9">KCTC 12368</strain>
    </source>
</reference>
<evidence type="ECO:0000256" key="5">
    <source>
        <dbReference type="ARBA" id="ARBA00022723"/>
    </source>
</evidence>
<comment type="cofactor">
    <cofactor evidence="2">
        <name>Mn(2+)</name>
        <dbReference type="ChEBI" id="CHEBI:29035"/>
    </cofactor>
</comment>
<dbReference type="GO" id="GO:0005829">
    <property type="term" value="C:cytosol"/>
    <property type="evidence" value="ECO:0007669"/>
    <property type="project" value="TreeGrafter"/>
</dbReference>
<dbReference type="Gene3D" id="3.90.230.10">
    <property type="entry name" value="Creatinase/methionine aminopeptidase superfamily"/>
    <property type="match status" value="1"/>
</dbReference>
<feature type="domain" description="Aminopeptidase P N-terminal" evidence="8">
    <location>
        <begin position="2"/>
        <end position="128"/>
    </location>
</feature>
<evidence type="ECO:0000313" key="10">
    <source>
        <dbReference type="Proteomes" id="UP000619457"/>
    </source>
</evidence>
<evidence type="ECO:0000259" key="8">
    <source>
        <dbReference type="SMART" id="SM01011"/>
    </source>
</evidence>
<dbReference type="GO" id="GO:0030145">
    <property type="term" value="F:manganese ion binding"/>
    <property type="evidence" value="ECO:0007669"/>
    <property type="project" value="InterPro"/>
</dbReference>
<dbReference type="Pfam" id="PF00557">
    <property type="entry name" value="Peptidase_M24"/>
    <property type="match status" value="1"/>
</dbReference>
<dbReference type="SUPFAM" id="SSF55920">
    <property type="entry name" value="Creatinase/aminopeptidase"/>
    <property type="match status" value="1"/>
</dbReference>